<keyword evidence="1" id="KW-0472">Membrane</keyword>
<dbReference type="Gene3D" id="3.40.50.1820">
    <property type="entry name" value="alpha/beta hydrolase"/>
    <property type="match status" value="1"/>
</dbReference>
<feature type="transmembrane region" description="Helical" evidence="1">
    <location>
        <begin position="314"/>
        <end position="335"/>
    </location>
</feature>
<dbReference type="STRING" id="504798.SAMN05421871_10194"/>
<feature type="transmembrane region" description="Helical" evidence="1">
    <location>
        <begin position="160"/>
        <end position="182"/>
    </location>
</feature>
<sequence>MSALEIRVHGIGDHDDYSALGDPVLLTPNNRTHIVVPPTVPDHPLKLVNWSRSSRKLSRGLLWYLALPFTLVNAAGNMGPAKGPAHSILRILVGFVGILLTVSAAAWLIVMAESVMKVVAIPDDPRTVSRVLAVVIPSLLAFGMLARWKLRNLRINAVVLWLNVAALILFGAAVAALLPAQIDYSGWPSRTVPMTRPEWLGTRWSRPPLVERLDPMTAVVIVTTLLGLACSGLVLLVRMFTKADKASLAGASALLSIAVVSTHTVSSVLRMGADWIAGWVSWASLSHPDTVSAWDRALMGYYERGNAVQSRLDFLAWFGIAAIVALAIAAGLSIWTGTPGPRPKKSPTNRERAVWIHGVVAALPHFLPRTLVAGGLLALGLSVVLVRHHEWLLEGLRGHFVVLIINALTVVAIVAVFLRHRLPMLSKVIGSFADIVGFWTVEHHPLAGVSYRGAALVAIDAAVGSKKHIVLVGHSQGSVVCAWWLARHPGPKPKVSLVTCGSPLASLYQTFFPRHFTTAFFDDVRTGSPKWRNFWRETDPIATAVPNAHNGDALADPLPPRMKALGHGDYWTDPAQQYWIRQRIRQMS</sequence>
<dbReference type="RefSeq" id="WP_091370615.1">
    <property type="nucleotide sequence ID" value="NZ_FNDV01000001.1"/>
</dbReference>
<feature type="transmembrane region" description="Helical" evidence="1">
    <location>
        <begin position="398"/>
        <end position="418"/>
    </location>
</feature>
<evidence type="ECO:0000313" key="3">
    <source>
        <dbReference type="Proteomes" id="UP000199651"/>
    </source>
</evidence>
<dbReference type="SUPFAM" id="SSF53474">
    <property type="entry name" value="alpha/beta-Hydrolases"/>
    <property type="match status" value="2"/>
</dbReference>
<feature type="transmembrane region" description="Helical" evidence="1">
    <location>
        <begin position="61"/>
        <end position="79"/>
    </location>
</feature>
<keyword evidence="1" id="KW-1133">Transmembrane helix</keyword>
<feature type="transmembrane region" description="Helical" evidence="1">
    <location>
        <begin position="91"/>
        <end position="110"/>
    </location>
</feature>
<dbReference type="Proteomes" id="UP000199651">
    <property type="component" value="Unassembled WGS sequence"/>
</dbReference>
<name>A0A1H0HQ57_9PSEU</name>
<dbReference type="InterPro" id="IPR029058">
    <property type="entry name" value="AB_hydrolase_fold"/>
</dbReference>
<evidence type="ECO:0008006" key="4">
    <source>
        <dbReference type="Google" id="ProtNLM"/>
    </source>
</evidence>
<keyword evidence="1" id="KW-0812">Transmembrane</keyword>
<dbReference type="OrthoDB" id="4320047at2"/>
<feature type="transmembrane region" description="Helical" evidence="1">
    <location>
        <begin position="216"/>
        <end position="236"/>
    </location>
</feature>
<accession>A0A1H0HQ57</accession>
<dbReference type="AlphaFoldDB" id="A0A1H0HQ57"/>
<dbReference type="EMBL" id="FNJB01000002">
    <property type="protein sequence ID" value="SDO21259.1"/>
    <property type="molecule type" value="Genomic_DNA"/>
</dbReference>
<gene>
    <name evidence="2" type="ORF">SAMN05192558_102209</name>
</gene>
<protein>
    <recommendedName>
        <fullName evidence="4">Alpha/beta hydrolase family protein</fullName>
    </recommendedName>
</protein>
<keyword evidence="3" id="KW-1185">Reference proteome</keyword>
<evidence type="ECO:0000313" key="2">
    <source>
        <dbReference type="EMBL" id="SDO21259.1"/>
    </source>
</evidence>
<organism evidence="2 3">
    <name type="scientific">Actinokineospora alba</name>
    <dbReference type="NCBI Taxonomy" id="504798"/>
    <lineage>
        <taxon>Bacteria</taxon>
        <taxon>Bacillati</taxon>
        <taxon>Actinomycetota</taxon>
        <taxon>Actinomycetes</taxon>
        <taxon>Pseudonocardiales</taxon>
        <taxon>Pseudonocardiaceae</taxon>
        <taxon>Actinokineospora</taxon>
    </lineage>
</organism>
<feature type="transmembrane region" description="Helical" evidence="1">
    <location>
        <begin position="355"/>
        <end position="386"/>
    </location>
</feature>
<reference evidence="3" key="1">
    <citation type="submission" date="2016-10" db="EMBL/GenBank/DDBJ databases">
        <authorList>
            <person name="Varghese N."/>
            <person name="Submissions S."/>
        </authorList>
    </citation>
    <scope>NUCLEOTIDE SEQUENCE [LARGE SCALE GENOMIC DNA]</scope>
    <source>
        <strain evidence="3">IBRC-M 10655</strain>
    </source>
</reference>
<evidence type="ECO:0000256" key="1">
    <source>
        <dbReference type="SAM" id="Phobius"/>
    </source>
</evidence>
<proteinExistence type="predicted"/>